<dbReference type="InterPro" id="IPR050706">
    <property type="entry name" value="Cyclic-di-GMP_PDE-like"/>
</dbReference>
<dbReference type="PANTHER" id="PTHR33121">
    <property type="entry name" value="CYCLIC DI-GMP PHOSPHODIESTERASE PDEF"/>
    <property type="match status" value="1"/>
</dbReference>
<name>A0A3S0YGK6_9GAMM</name>
<dbReference type="SUPFAM" id="SSF55073">
    <property type="entry name" value="Nucleotide cyclase"/>
    <property type="match status" value="1"/>
</dbReference>
<dbReference type="PANTHER" id="PTHR33121:SF70">
    <property type="entry name" value="SIGNALING PROTEIN YKOW"/>
    <property type="match status" value="1"/>
</dbReference>
<dbReference type="Gene3D" id="3.30.70.270">
    <property type="match status" value="1"/>
</dbReference>
<feature type="domain" description="GGDEF" evidence="1">
    <location>
        <begin position="1"/>
        <end position="69"/>
    </location>
</feature>
<dbReference type="OrthoDB" id="5777683at2"/>
<gene>
    <name evidence="2" type="ORF">ELY33_13250</name>
</gene>
<evidence type="ECO:0000313" key="2">
    <source>
        <dbReference type="EMBL" id="RUR29582.1"/>
    </source>
</evidence>
<dbReference type="Proteomes" id="UP000287336">
    <property type="component" value="Unassembled WGS sequence"/>
</dbReference>
<dbReference type="EMBL" id="RZHG01000022">
    <property type="protein sequence ID" value="RUR29582.1"/>
    <property type="molecule type" value="Genomic_DNA"/>
</dbReference>
<evidence type="ECO:0000313" key="3">
    <source>
        <dbReference type="Proteomes" id="UP000287336"/>
    </source>
</evidence>
<dbReference type="PROSITE" id="PS50887">
    <property type="entry name" value="GGDEF"/>
    <property type="match status" value="1"/>
</dbReference>
<dbReference type="GO" id="GO:0071111">
    <property type="term" value="F:cyclic-guanylate-specific phosphodiesterase activity"/>
    <property type="evidence" value="ECO:0007669"/>
    <property type="project" value="InterPro"/>
</dbReference>
<reference evidence="2 3" key="1">
    <citation type="submission" date="2018-12" db="EMBL/GenBank/DDBJ databases">
        <title>three novel Halomonas strain isolated from plants.</title>
        <authorList>
            <person name="Sun C."/>
        </authorList>
    </citation>
    <scope>NUCLEOTIDE SEQUENCE [LARGE SCALE GENOMIC DNA]</scope>
    <source>
        <strain evidence="2 3">DSM 19434</strain>
    </source>
</reference>
<evidence type="ECO:0000259" key="1">
    <source>
        <dbReference type="PROSITE" id="PS50887"/>
    </source>
</evidence>
<sequence>MQNNVAHVLHAAPSGIDLGNIANRTTRLTEGVSVYPDHGLNEHVLLDNADRAMYRAKKSGRNQYQVFKADIDHTSIKPSHPKC</sequence>
<accession>A0A3S0YGK6</accession>
<proteinExistence type="predicted"/>
<dbReference type="InterPro" id="IPR043128">
    <property type="entry name" value="Rev_trsase/Diguanyl_cyclase"/>
</dbReference>
<protein>
    <submittedName>
        <fullName evidence="2">Diguanylate cyclase</fullName>
    </submittedName>
</protein>
<dbReference type="InterPro" id="IPR000160">
    <property type="entry name" value="GGDEF_dom"/>
</dbReference>
<comment type="caution">
    <text evidence="2">The sequence shown here is derived from an EMBL/GenBank/DDBJ whole genome shotgun (WGS) entry which is preliminary data.</text>
</comment>
<dbReference type="Pfam" id="PF00990">
    <property type="entry name" value="GGDEF"/>
    <property type="match status" value="1"/>
</dbReference>
<keyword evidence="3" id="KW-1185">Reference proteome</keyword>
<dbReference type="InterPro" id="IPR029787">
    <property type="entry name" value="Nucleotide_cyclase"/>
</dbReference>
<organism evidence="2 3">
    <name type="scientific">Vreelandella andesensis</name>
    <dbReference type="NCBI Taxonomy" id="447567"/>
    <lineage>
        <taxon>Bacteria</taxon>
        <taxon>Pseudomonadati</taxon>
        <taxon>Pseudomonadota</taxon>
        <taxon>Gammaproteobacteria</taxon>
        <taxon>Oceanospirillales</taxon>
        <taxon>Halomonadaceae</taxon>
        <taxon>Vreelandella</taxon>
    </lineage>
</organism>
<dbReference type="AlphaFoldDB" id="A0A3S0YGK6"/>